<evidence type="ECO:0000256" key="2">
    <source>
        <dbReference type="ARBA" id="ARBA00022741"/>
    </source>
</evidence>
<dbReference type="GO" id="GO:0016740">
    <property type="term" value="F:transferase activity"/>
    <property type="evidence" value="ECO:0007669"/>
    <property type="project" value="UniProtKB-KW"/>
</dbReference>
<reference evidence="8 9" key="1">
    <citation type="submission" date="2020-07" db="EMBL/GenBank/DDBJ databases">
        <title>Alkalicella. sp. LB2 genome.</title>
        <authorList>
            <person name="Postec A."/>
            <person name="Quemeneur M."/>
        </authorList>
    </citation>
    <scope>NUCLEOTIDE SEQUENCE [LARGE SCALE GENOMIC DNA]</scope>
    <source>
        <strain evidence="8 9">LB2</strain>
    </source>
</reference>
<dbReference type="Gene3D" id="1.10.1790.10">
    <property type="entry name" value="PRD domain"/>
    <property type="match status" value="2"/>
</dbReference>
<dbReference type="Proteomes" id="UP000516160">
    <property type="component" value="Chromosome"/>
</dbReference>
<evidence type="ECO:0000256" key="3">
    <source>
        <dbReference type="ARBA" id="ARBA00022840"/>
    </source>
</evidence>
<feature type="domain" description="Sigma-54 factor interaction" evidence="5">
    <location>
        <begin position="83"/>
        <end position="316"/>
    </location>
</feature>
<evidence type="ECO:0000256" key="1">
    <source>
        <dbReference type="ARBA" id="ARBA00022679"/>
    </source>
</evidence>
<keyword evidence="9" id="KW-1185">Reference proteome</keyword>
<dbReference type="PROSITE" id="PS51096">
    <property type="entry name" value="PTS_EIIA_TYPE_4"/>
    <property type="match status" value="1"/>
</dbReference>
<gene>
    <name evidence="8" type="ORF">HYG86_07555</name>
</gene>
<dbReference type="SUPFAM" id="SSF52540">
    <property type="entry name" value="P-loop containing nucleoside triphosphate hydrolases"/>
    <property type="match status" value="1"/>
</dbReference>
<accession>A0A7G9W7I9</accession>
<evidence type="ECO:0000313" key="9">
    <source>
        <dbReference type="Proteomes" id="UP000516160"/>
    </source>
</evidence>
<dbReference type="SUPFAM" id="SSF63520">
    <property type="entry name" value="PTS-regulatory domain, PRD"/>
    <property type="match status" value="2"/>
</dbReference>
<dbReference type="GO" id="GO:0016020">
    <property type="term" value="C:membrane"/>
    <property type="evidence" value="ECO:0007669"/>
    <property type="project" value="InterPro"/>
</dbReference>
<dbReference type="Pfam" id="PF00874">
    <property type="entry name" value="PRD"/>
    <property type="match status" value="2"/>
</dbReference>
<keyword evidence="4" id="KW-0238">DNA-binding</keyword>
<keyword evidence="1" id="KW-0808">Transferase</keyword>
<protein>
    <submittedName>
        <fullName evidence="8">Sigma 54-interacting transcriptional regulator</fullName>
    </submittedName>
</protein>
<dbReference type="GO" id="GO:0006355">
    <property type="term" value="P:regulation of DNA-templated transcription"/>
    <property type="evidence" value="ECO:0007669"/>
    <property type="project" value="InterPro"/>
</dbReference>
<dbReference type="CDD" id="cd00133">
    <property type="entry name" value="PTS_IIB"/>
    <property type="match status" value="1"/>
</dbReference>
<dbReference type="Gene3D" id="3.40.50.300">
    <property type="entry name" value="P-loop containing nucleotide triphosphate hydrolases"/>
    <property type="match status" value="1"/>
</dbReference>
<feature type="domain" description="PRD" evidence="7">
    <location>
        <begin position="802"/>
        <end position="903"/>
    </location>
</feature>
<feature type="domain" description="PRD" evidence="7">
    <location>
        <begin position="439"/>
        <end position="544"/>
    </location>
</feature>
<dbReference type="InterPro" id="IPR027417">
    <property type="entry name" value="P-loop_NTPase"/>
</dbReference>
<dbReference type="SMART" id="SM00382">
    <property type="entry name" value="AAA"/>
    <property type="match status" value="1"/>
</dbReference>
<evidence type="ECO:0000259" key="6">
    <source>
        <dbReference type="PROSITE" id="PS51096"/>
    </source>
</evidence>
<dbReference type="InterPro" id="IPR036662">
    <property type="entry name" value="PTS_EIIA_man-typ_sf"/>
</dbReference>
<dbReference type="PANTHER" id="PTHR32071">
    <property type="entry name" value="TRANSCRIPTIONAL REGULATORY PROTEIN"/>
    <property type="match status" value="1"/>
</dbReference>
<dbReference type="InterPro" id="IPR036390">
    <property type="entry name" value="WH_DNA-bd_sf"/>
</dbReference>
<dbReference type="GO" id="GO:0009401">
    <property type="term" value="P:phosphoenolpyruvate-dependent sugar phosphotransferase system"/>
    <property type="evidence" value="ECO:0007669"/>
    <property type="project" value="InterPro"/>
</dbReference>
<keyword evidence="3" id="KW-0067">ATP-binding</keyword>
<dbReference type="GO" id="GO:0003677">
    <property type="term" value="F:DNA binding"/>
    <property type="evidence" value="ECO:0007669"/>
    <property type="project" value="UniProtKB-KW"/>
</dbReference>
<dbReference type="InterPro" id="IPR003593">
    <property type="entry name" value="AAA+_ATPase"/>
</dbReference>
<dbReference type="SUPFAM" id="SSF53062">
    <property type="entry name" value="PTS system fructose IIA component-like"/>
    <property type="match status" value="1"/>
</dbReference>
<keyword evidence="2" id="KW-0547">Nucleotide-binding</keyword>
<dbReference type="Gene3D" id="3.40.50.510">
    <property type="entry name" value="Phosphotransferase system, mannose-type IIA component"/>
    <property type="match status" value="1"/>
</dbReference>
<dbReference type="EMBL" id="CP058559">
    <property type="protein sequence ID" value="QNO14651.1"/>
    <property type="molecule type" value="Genomic_DNA"/>
</dbReference>
<dbReference type="AlphaFoldDB" id="A0A7G9W7I9"/>
<sequence length="903" mass="102071">MKKLTNRDKVLRYLEKFNDRNVGIGIDTNSIATDIEIDRANVSKLLNQLYEEGLVIKIKGKPVLYTLNKNNTQENKRGGFDNTIGADKSLKKCIQQAKASILYPPRGLYSLLLGETGVGKTLFAELMHRFAIENGILQPNAPFITFNCADYASLPQLLMAQLFGSKKGSYTGSDKDRVGLVEKANNGVLLLDEVHRLPPEGQEMLFYLMDKGEFTPLGEDQTKKSNVLIICATTEEADTSLLSTFTRRIPISITIPPLRERTLEERYGLICEFIKVESSRIGREIVVSPNSLRSLLLYNCTGNVGQLKSDIQLGCANVFLKSISKKQKEISLHSTDFASHVKQGLILYKNNKEYIDTIVDGNERLSFSSDGIEKKYEGAQSLFEGLFYENLEDRVQELKQRGVEEEDINVLMSFEIESYFKELIDKSQGNINKEELSKLVEKETMDLVEEFIYFAGTKLNRVFPNKTFYGLCLHITSSIERLRAGKKIINHNLKKVIEDYKDEYILALNFATKIEKQFAIKLPVDEIGFISMFLTLGKDPIIDEAKHPIVVVAMHGRNTASSMVEVAQKLVGGYNIYAYDMHLDKNPQTAYEELKEMVVKNHRGVGVLLLVDMGSLKMFGKLIEEQTGIKVKVIEMVSTITAIECARKSLIESDINKIWESVNESISNFFNSSLKKMTEVYVAQKEKIIITVCTTGEGSAVAIKEMLEKKKYIQNEEVQIIPLNVNNLKEFYASVNKLKEIKRIVAIVGTFNPDIYGIPYVPVSDIFEDKDGKSLKNILENDSIKAYGWIVENYKKELDSTIDAEFYKEICISTIEFLKKNLGFHISEGVGTGIVLHMICAIKRISLGEKCPPCEVKDKIMSEYGEEANKLKEYMNELAGKKGISIDDDEVSFILRNVLQIYE</sequence>
<dbReference type="KEGG" id="acae:HYG86_07555"/>
<organism evidence="8 9">
    <name type="scientific">Alkalicella caledoniensis</name>
    <dbReference type="NCBI Taxonomy" id="2731377"/>
    <lineage>
        <taxon>Bacteria</taxon>
        <taxon>Bacillati</taxon>
        <taxon>Bacillota</taxon>
        <taxon>Clostridia</taxon>
        <taxon>Eubacteriales</taxon>
        <taxon>Proteinivoracaceae</taxon>
        <taxon>Alkalicella</taxon>
    </lineage>
</organism>
<proteinExistence type="predicted"/>
<dbReference type="Pfam" id="PF00158">
    <property type="entry name" value="Sigma54_activat"/>
    <property type="match status" value="1"/>
</dbReference>
<evidence type="ECO:0000256" key="4">
    <source>
        <dbReference type="ARBA" id="ARBA00023125"/>
    </source>
</evidence>
<dbReference type="Pfam" id="PF03610">
    <property type="entry name" value="EIIA-man"/>
    <property type="match status" value="1"/>
</dbReference>
<dbReference type="CDD" id="cd00009">
    <property type="entry name" value="AAA"/>
    <property type="match status" value="1"/>
</dbReference>
<evidence type="ECO:0000313" key="8">
    <source>
        <dbReference type="EMBL" id="QNO14651.1"/>
    </source>
</evidence>
<dbReference type="GO" id="GO:0005524">
    <property type="term" value="F:ATP binding"/>
    <property type="evidence" value="ECO:0007669"/>
    <property type="project" value="UniProtKB-KW"/>
</dbReference>
<dbReference type="InterPro" id="IPR011608">
    <property type="entry name" value="PRD"/>
</dbReference>
<evidence type="ECO:0000259" key="7">
    <source>
        <dbReference type="PROSITE" id="PS51372"/>
    </source>
</evidence>
<feature type="domain" description="PTS EIIA type-4" evidence="6">
    <location>
        <begin position="547"/>
        <end position="688"/>
    </location>
</feature>
<dbReference type="InterPro" id="IPR036634">
    <property type="entry name" value="PRD_sf"/>
</dbReference>
<dbReference type="SUPFAM" id="SSF46785">
    <property type="entry name" value="Winged helix' DNA-binding domain"/>
    <property type="match status" value="1"/>
</dbReference>
<dbReference type="InterPro" id="IPR004701">
    <property type="entry name" value="PTS_EIIA_man-typ"/>
</dbReference>
<dbReference type="PROSITE" id="PS51372">
    <property type="entry name" value="PRD_2"/>
    <property type="match status" value="2"/>
</dbReference>
<dbReference type="RefSeq" id="WP_213168520.1">
    <property type="nucleotide sequence ID" value="NZ_CP058559.1"/>
</dbReference>
<evidence type="ECO:0000259" key="5">
    <source>
        <dbReference type="PROSITE" id="PS50045"/>
    </source>
</evidence>
<dbReference type="PANTHER" id="PTHR32071:SF38">
    <property type="entry name" value="PSP OPERON TRANSCRIPTIONAL ACTIVATOR"/>
    <property type="match status" value="1"/>
</dbReference>
<name>A0A7G9W7I9_ALKCA</name>
<dbReference type="InterPro" id="IPR002078">
    <property type="entry name" value="Sigma_54_int"/>
</dbReference>
<dbReference type="PROSITE" id="PS50045">
    <property type="entry name" value="SIGMA54_INTERACT_4"/>
    <property type="match status" value="1"/>
</dbReference>